<dbReference type="Proteomes" id="UP000582659">
    <property type="component" value="Unassembled WGS sequence"/>
</dbReference>
<reference evidence="6" key="1">
    <citation type="submission" date="2016-11" db="UniProtKB">
        <authorList>
            <consortium name="WormBaseParasite"/>
        </authorList>
    </citation>
    <scope>IDENTIFICATION</scope>
</reference>
<dbReference type="GO" id="GO:0004715">
    <property type="term" value="F:non-membrane spanning protein tyrosine kinase activity"/>
    <property type="evidence" value="ECO:0007669"/>
    <property type="project" value="InterPro"/>
</dbReference>
<dbReference type="AlphaFoldDB" id="A0A1I7RNW6"/>
<reference evidence="3" key="2">
    <citation type="submission" date="2020-08" db="EMBL/GenBank/DDBJ databases">
        <authorList>
            <person name="Kikuchi T."/>
        </authorList>
    </citation>
    <scope>NUCLEOTIDE SEQUENCE</scope>
    <source>
        <strain evidence="2">Ka4C1</strain>
    </source>
</reference>
<name>A0A1I7RNW6_BURXY</name>
<dbReference type="WBParaSite" id="BXY_0240500.1">
    <property type="protein sequence ID" value="BXY_0240500.1"/>
    <property type="gene ID" value="BXY_0240500"/>
</dbReference>
<protein>
    <submittedName>
        <fullName evidence="2">(pine wood nematode) hypothetical protein</fullName>
    </submittedName>
</protein>
<dbReference type="InterPro" id="IPR042983">
    <property type="entry name" value="PKDCC"/>
</dbReference>
<evidence type="ECO:0000313" key="5">
    <source>
        <dbReference type="Proteomes" id="UP000659654"/>
    </source>
</evidence>
<gene>
    <name evidence="2" type="ORF">BXYJ_LOCUS12331</name>
</gene>
<accession>A0A1I7RNW6</accession>
<keyword evidence="1" id="KW-0472">Membrane</keyword>
<dbReference type="Proteomes" id="UP000095284">
    <property type="component" value="Unplaced"/>
</dbReference>
<dbReference type="SUPFAM" id="SSF56112">
    <property type="entry name" value="Protein kinase-like (PK-like)"/>
    <property type="match status" value="1"/>
</dbReference>
<dbReference type="eggNOG" id="KOG1187">
    <property type="taxonomic scope" value="Eukaryota"/>
</dbReference>
<dbReference type="OrthoDB" id="4062651at2759"/>
<sequence>MNHEIRNVILGITTLFVVVFPTVLLTISNHHQESLHRGVRSLFRSPEYSKTPEYLPKLRRKGSEWRFEIGNDSFGGCDQIPENLNEFRLGEGYYKRVYEYGNVAIKKSLRDGQGMTECLNNHGDTDRCWKRQIAGFQNEIGLLLQLQGDQNIPKVYAYCIPVDTSKDIFVVMEKARPLNLIVYADTPWKKRVRIASNVVDFLIRVQPFEPLDFRIDQFLLRKDDQPLFTDLDSFVISPEYDELSLATKFYGQFINGVMKSSLKSRNTIISNLHHHFLNRSLSLPLIQTSLQRLLKA</sequence>
<dbReference type="Proteomes" id="UP000659654">
    <property type="component" value="Unassembled WGS sequence"/>
</dbReference>
<evidence type="ECO:0000313" key="6">
    <source>
        <dbReference type="WBParaSite" id="BXY_0240500.1"/>
    </source>
</evidence>
<dbReference type="GO" id="GO:0005576">
    <property type="term" value="C:extracellular region"/>
    <property type="evidence" value="ECO:0007669"/>
    <property type="project" value="TreeGrafter"/>
</dbReference>
<dbReference type="EMBL" id="CAJFDI010000005">
    <property type="protein sequence ID" value="CAD5232240.1"/>
    <property type="molecule type" value="Genomic_DNA"/>
</dbReference>
<evidence type="ECO:0000313" key="3">
    <source>
        <dbReference type="EMBL" id="CAG9124346.1"/>
    </source>
</evidence>
<evidence type="ECO:0000313" key="2">
    <source>
        <dbReference type="EMBL" id="CAD5232240.1"/>
    </source>
</evidence>
<evidence type="ECO:0000256" key="1">
    <source>
        <dbReference type="SAM" id="Phobius"/>
    </source>
</evidence>
<keyword evidence="5" id="KW-1185">Reference proteome</keyword>
<dbReference type="GO" id="GO:0001501">
    <property type="term" value="P:skeletal system development"/>
    <property type="evidence" value="ECO:0007669"/>
    <property type="project" value="TreeGrafter"/>
</dbReference>
<feature type="transmembrane region" description="Helical" evidence="1">
    <location>
        <begin position="7"/>
        <end position="27"/>
    </location>
</feature>
<dbReference type="InterPro" id="IPR011009">
    <property type="entry name" value="Kinase-like_dom_sf"/>
</dbReference>
<keyword evidence="1" id="KW-1133">Transmembrane helix</keyword>
<organism evidence="4 6">
    <name type="scientific">Bursaphelenchus xylophilus</name>
    <name type="common">Pinewood nematode worm</name>
    <name type="synonym">Aphelenchoides xylophilus</name>
    <dbReference type="NCBI Taxonomy" id="6326"/>
    <lineage>
        <taxon>Eukaryota</taxon>
        <taxon>Metazoa</taxon>
        <taxon>Ecdysozoa</taxon>
        <taxon>Nematoda</taxon>
        <taxon>Chromadorea</taxon>
        <taxon>Rhabditida</taxon>
        <taxon>Tylenchina</taxon>
        <taxon>Tylenchomorpha</taxon>
        <taxon>Aphelenchoidea</taxon>
        <taxon>Aphelenchoididae</taxon>
        <taxon>Bursaphelenchus</taxon>
    </lineage>
</organism>
<proteinExistence type="predicted"/>
<dbReference type="PANTHER" id="PTHR46448">
    <property type="entry name" value="PROTEIN KINASE DOMAIN-CONTAINING PROTEIN"/>
    <property type="match status" value="1"/>
</dbReference>
<keyword evidence="1" id="KW-0812">Transmembrane</keyword>
<dbReference type="PANTHER" id="PTHR46448:SF4">
    <property type="entry name" value="EXTRACELLULAR TYROSINE-PROTEIN KINASE PKDCC-LIKE"/>
    <property type="match status" value="1"/>
</dbReference>
<dbReference type="EMBL" id="CAJFCV020000005">
    <property type="protein sequence ID" value="CAG9124346.1"/>
    <property type="molecule type" value="Genomic_DNA"/>
</dbReference>
<evidence type="ECO:0000313" key="4">
    <source>
        <dbReference type="Proteomes" id="UP000095284"/>
    </source>
</evidence>